<proteinExistence type="predicted"/>
<dbReference type="GO" id="GO:0006355">
    <property type="term" value="P:regulation of DNA-templated transcription"/>
    <property type="evidence" value="ECO:0007669"/>
    <property type="project" value="InterPro"/>
</dbReference>
<dbReference type="PANTHER" id="PTHR43689">
    <property type="entry name" value="HYDROLASE"/>
    <property type="match status" value="1"/>
</dbReference>
<dbReference type="InterPro" id="IPR022742">
    <property type="entry name" value="Hydrolase_4"/>
</dbReference>
<dbReference type="InterPro" id="IPR016032">
    <property type="entry name" value="Sig_transdc_resp-reg_C-effctor"/>
</dbReference>
<keyword evidence="3" id="KW-1185">Reference proteome</keyword>
<dbReference type="InterPro" id="IPR029058">
    <property type="entry name" value="AB_hydrolase_fold"/>
</dbReference>
<evidence type="ECO:0000313" key="3">
    <source>
        <dbReference type="Proteomes" id="UP000253370"/>
    </source>
</evidence>
<feature type="domain" description="HTH luxR-type" evidence="1">
    <location>
        <begin position="177"/>
        <end position="234"/>
    </location>
</feature>
<dbReference type="AlphaFoldDB" id="A0A365U6U0"/>
<dbReference type="Gene3D" id="1.10.10.10">
    <property type="entry name" value="Winged helix-like DNA-binding domain superfamily/Winged helix DNA-binding domain"/>
    <property type="match status" value="1"/>
</dbReference>
<name>A0A365U6U0_9RHOB</name>
<evidence type="ECO:0000259" key="1">
    <source>
        <dbReference type="SMART" id="SM00421"/>
    </source>
</evidence>
<dbReference type="GO" id="GO:0003677">
    <property type="term" value="F:DNA binding"/>
    <property type="evidence" value="ECO:0007669"/>
    <property type="project" value="InterPro"/>
</dbReference>
<dbReference type="Pfam" id="PF12146">
    <property type="entry name" value="Hydrolase_4"/>
    <property type="match status" value="1"/>
</dbReference>
<dbReference type="Proteomes" id="UP000253370">
    <property type="component" value="Unassembled WGS sequence"/>
</dbReference>
<evidence type="ECO:0000313" key="2">
    <source>
        <dbReference type="EMBL" id="RBI84167.1"/>
    </source>
</evidence>
<accession>A0A365U6U0</accession>
<dbReference type="InterPro" id="IPR000792">
    <property type="entry name" value="Tscrpt_reg_LuxR_C"/>
</dbReference>
<reference evidence="2 3" key="1">
    <citation type="submission" date="2018-07" db="EMBL/GenBank/DDBJ databases">
        <title>Rhodosalinus sp. strain E84T genomic sequence and assembly.</title>
        <authorList>
            <person name="Liu Z.-W."/>
            <person name="Lu D.-C."/>
        </authorList>
    </citation>
    <scope>NUCLEOTIDE SEQUENCE [LARGE SCALE GENOMIC DNA]</scope>
    <source>
        <strain evidence="2 3">E84</strain>
    </source>
</reference>
<dbReference type="SMART" id="SM00421">
    <property type="entry name" value="HTH_LUXR"/>
    <property type="match status" value="1"/>
</dbReference>
<dbReference type="Gene3D" id="3.40.50.1820">
    <property type="entry name" value="alpha/beta hydrolase"/>
    <property type="match status" value="1"/>
</dbReference>
<sequence>MPGPKRWTPALEDLADLRAGQGQGAGVPVDPVLAEHFERATDLLERMRQQSQRVPLTDRVARSQRVALLLTSDMRVLAASPRARALLGGCGEGAALLDHLTADGARSLRELVHLSRGRSELQRLAILHTDTQPRHLLARLIDREETPDPARRQAPALLIEALDIAWNAHLSRTLSGSFGLSPAEIEVIEGLMAGHNVREIAAHRERSEHTVRNQIKTALARTGTGGQADLVRLVAMIAKATPPAPSGAGGAEGLGRSRLLDLADGRRMEVLEIGPEAGRPFLFLHGMLDATAGLARMVGYLHERGLRAVAPLRPGFGESDTAGPPPQALERHVEDLRSLCAQESSQPMPVVAHMGGAVAAHTFAARAPEQVSAIVSVAGVVPIVDLRQITAMPRRQRIVAMTARFAPSVAPALLRAGIAQIDSDQVDRFLGALFPEGTPDRAVIDSLGVADLIHTAYRKSVARGPEGFQTDGYHVVRDWSRAAGAHGRPVHVIHGKRDPVVTARSVEAFARELSSRSLTMLPDAGQLVLYKHPHRVLDAIEVAM</sequence>
<dbReference type="EMBL" id="QNTQ01000012">
    <property type="protein sequence ID" value="RBI84167.1"/>
    <property type="molecule type" value="Genomic_DNA"/>
</dbReference>
<gene>
    <name evidence="2" type="ORF">DRV85_13265</name>
</gene>
<comment type="caution">
    <text evidence="2">The sequence shown here is derived from an EMBL/GenBank/DDBJ whole genome shotgun (WGS) entry which is preliminary data.</text>
</comment>
<organism evidence="2 3">
    <name type="scientific">Rhodosalinus halophilus</name>
    <dbReference type="NCBI Taxonomy" id="2259333"/>
    <lineage>
        <taxon>Bacteria</taxon>
        <taxon>Pseudomonadati</taxon>
        <taxon>Pseudomonadota</taxon>
        <taxon>Alphaproteobacteria</taxon>
        <taxon>Rhodobacterales</taxon>
        <taxon>Paracoccaceae</taxon>
        <taxon>Rhodosalinus</taxon>
    </lineage>
</organism>
<dbReference type="PANTHER" id="PTHR43689:SF8">
    <property type="entry name" value="ALPHA_BETA-HYDROLASES SUPERFAMILY PROTEIN"/>
    <property type="match status" value="1"/>
</dbReference>
<dbReference type="SUPFAM" id="SSF53474">
    <property type="entry name" value="alpha/beta-Hydrolases"/>
    <property type="match status" value="1"/>
</dbReference>
<protein>
    <recommendedName>
        <fullName evidence="1">HTH luxR-type domain-containing protein</fullName>
    </recommendedName>
</protein>
<dbReference type="InterPro" id="IPR036388">
    <property type="entry name" value="WH-like_DNA-bd_sf"/>
</dbReference>
<dbReference type="SUPFAM" id="SSF46894">
    <property type="entry name" value="C-terminal effector domain of the bipartite response regulators"/>
    <property type="match status" value="1"/>
</dbReference>